<organism evidence="1 2">
    <name type="scientific">Trichonephila clavata</name>
    <name type="common">Joro spider</name>
    <name type="synonym">Nephila clavata</name>
    <dbReference type="NCBI Taxonomy" id="2740835"/>
    <lineage>
        <taxon>Eukaryota</taxon>
        <taxon>Metazoa</taxon>
        <taxon>Ecdysozoa</taxon>
        <taxon>Arthropoda</taxon>
        <taxon>Chelicerata</taxon>
        <taxon>Arachnida</taxon>
        <taxon>Araneae</taxon>
        <taxon>Araneomorphae</taxon>
        <taxon>Entelegynae</taxon>
        <taxon>Araneoidea</taxon>
        <taxon>Nephilidae</taxon>
        <taxon>Trichonephila</taxon>
    </lineage>
</organism>
<gene>
    <name evidence="1" type="ORF">TNCT_738211</name>
</gene>
<dbReference type="EMBL" id="BMAO01031209">
    <property type="protein sequence ID" value="GFQ73261.1"/>
    <property type="molecule type" value="Genomic_DNA"/>
</dbReference>
<comment type="caution">
    <text evidence="1">The sequence shown here is derived from an EMBL/GenBank/DDBJ whole genome shotgun (WGS) entry which is preliminary data.</text>
</comment>
<protein>
    <submittedName>
        <fullName evidence="1">Uncharacterized protein</fullName>
    </submittedName>
</protein>
<keyword evidence="2" id="KW-1185">Reference proteome</keyword>
<proteinExistence type="predicted"/>
<name>A0A8X6KHG2_TRICU</name>
<evidence type="ECO:0000313" key="2">
    <source>
        <dbReference type="Proteomes" id="UP000887116"/>
    </source>
</evidence>
<sequence>MVGGKNIKKDHHHEKGIKDSFHAITLKLYPPFSISLRKKKHFAFRTVTVERIKRAWHEAPITVKPWSNMPYCVSCSSAMRGEVCKREENAGNGLWELSHNHLEVRKN</sequence>
<dbReference type="AlphaFoldDB" id="A0A8X6KHG2"/>
<reference evidence="1" key="1">
    <citation type="submission" date="2020-07" db="EMBL/GenBank/DDBJ databases">
        <title>Multicomponent nature underlies the extraordinary mechanical properties of spider dragline silk.</title>
        <authorList>
            <person name="Kono N."/>
            <person name="Nakamura H."/>
            <person name="Mori M."/>
            <person name="Yoshida Y."/>
            <person name="Ohtoshi R."/>
            <person name="Malay A.D."/>
            <person name="Moran D.A.P."/>
            <person name="Tomita M."/>
            <person name="Numata K."/>
            <person name="Arakawa K."/>
        </authorList>
    </citation>
    <scope>NUCLEOTIDE SEQUENCE</scope>
</reference>
<accession>A0A8X6KHG2</accession>
<evidence type="ECO:0000313" key="1">
    <source>
        <dbReference type="EMBL" id="GFQ73261.1"/>
    </source>
</evidence>
<dbReference type="Proteomes" id="UP000887116">
    <property type="component" value="Unassembled WGS sequence"/>
</dbReference>